<keyword evidence="4" id="KW-1185">Reference proteome</keyword>
<proteinExistence type="predicted"/>
<feature type="compositionally biased region" description="Polar residues" evidence="1">
    <location>
        <begin position="261"/>
        <end position="271"/>
    </location>
</feature>
<name>A0ABT0GIQ9_9GAMM</name>
<dbReference type="EMBL" id="JALNMH010000010">
    <property type="protein sequence ID" value="MCK7594446.1"/>
    <property type="molecule type" value="Genomic_DNA"/>
</dbReference>
<keyword evidence="2" id="KW-0732">Signal</keyword>
<sequence>MRCSRLLPLLLALSASVAAEVRLATPATSDMADRELAEALQAAGSLERAAGAVNARVQLPQIVTLRYASCADANAWYQPEQGEVRICLSLARHLAALLATQVDDEAQMLEALDGALRFITLHELGHALVDVLQLPVTGREEDAVDQLAAWLLLAEGEGAGVLSAASVFGSELSGSDDLAAVHSLDRQRFFSLLCWVYGSDASRRDSLLADWSLPPERAAGCEEEYAQLGRSWQRLLAAHAPAAPESAPPAPGVGPDAGSESHASGSKSPDQNAGPAADGPVP</sequence>
<reference evidence="3" key="1">
    <citation type="submission" date="2022-04" db="EMBL/GenBank/DDBJ databases">
        <title>Lysobacter sp. CAU 1642 isolated from sea sand.</title>
        <authorList>
            <person name="Kim W."/>
        </authorList>
    </citation>
    <scope>NUCLEOTIDE SEQUENCE</scope>
    <source>
        <strain evidence="3">CAU 1642</strain>
    </source>
</reference>
<evidence type="ECO:0000313" key="4">
    <source>
        <dbReference type="Proteomes" id="UP001431449"/>
    </source>
</evidence>
<dbReference type="RefSeq" id="WP_248209685.1">
    <property type="nucleotide sequence ID" value="NZ_JALNMH010000010.1"/>
</dbReference>
<evidence type="ECO:0000256" key="2">
    <source>
        <dbReference type="SAM" id="SignalP"/>
    </source>
</evidence>
<evidence type="ECO:0000256" key="1">
    <source>
        <dbReference type="SAM" id="MobiDB-lite"/>
    </source>
</evidence>
<feature type="signal peptide" evidence="2">
    <location>
        <begin position="1"/>
        <end position="18"/>
    </location>
</feature>
<comment type="caution">
    <text evidence="3">The sequence shown here is derived from an EMBL/GenBank/DDBJ whole genome shotgun (WGS) entry which is preliminary data.</text>
</comment>
<dbReference type="Proteomes" id="UP001431449">
    <property type="component" value="Unassembled WGS sequence"/>
</dbReference>
<feature type="chain" id="PRO_5045563045" evidence="2">
    <location>
        <begin position="19"/>
        <end position="282"/>
    </location>
</feature>
<accession>A0ABT0GIQ9</accession>
<dbReference type="InterPro" id="IPR025644">
    <property type="entry name" value="DUF4344"/>
</dbReference>
<feature type="region of interest" description="Disordered" evidence="1">
    <location>
        <begin position="237"/>
        <end position="282"/>
    </location>
</feature>
<dbReference type="Pfam" id="PF14247">
    <property type="entry name" value="DUF4344"/>
    <property type="match status" value="1"/>
</dbReference>
<protein>
    <submittedName>
        <fullName evidence="3">DUF4344 domain-containing metallopeptidase</fullName>
    </submittedName>
</protein>
<organism evidence="3 4">
    <name type="scientific">Pseudomarimonas salicorniae</name>
    <dbReference type="NCBI Taxonomy" id="2933270"/>
    <lineage>
        <taxon>Bacteria</taxon>
        <taxon>Pseudomonadati</taxon>
        <taxon>Pseudomonadota</taxon>
        <taxon>Gammaproteobacteria</taxon>
        <taxon>Lysobacterales</taxon>
        <taxon>Lysobacteraceae</taxon>
        <taxon>Pseudomarimonas</taxon>
    </lineage>
</organism>
<evidence type="ECO:0000313" key="3">
    <source>
        <dbReference type="EMBL" id="MCK7594446.1"/>
    </source>
</evidence>
<gene>
    <name evidence="3" type="ORF">M0G41_12285</name>
</gene>